<name>A0A7C4Q290_9CHLR</name>
<comment type="subcellular location">
    <subcellularLocation>
        <location evidence="2">Cell membrane</location>
        <topology evidence="2">Multi-pass membrane protein</topology>
    </subcellularLocation>
</comment>
<dbReference type="AlphaFoldDB" id="A0A7C4Q290"/>
<evidence type="ECO:0000256" key="17">
    <source>
        <dbReference type="ARBA" id="ARBA00023264"/>
    </source>
</evidence>
<keyword evidence="12" id="KW-0548">Nucleotidyltransferase</keyword>
<feature type="transmembrane region" description="Helical" evidence="25">
    <location>
        <begin position="154"/>
        <end position="174"/>
    </location>
</feature>
<keyword evidence="14" id="KW-0443">Lipid metabolism</keyword>
<keyword evidence="13 25" id="KW-1133">Transmembrane helix</keyword>
<dbReference type="PANTHER" id="PTHR46382:SF1">
    <property type="entry name" value="PHOSPHATIDATE CYTIDYLYLTRANSFERASE"/>
    <property type="match status" value="1"/>
</dbReference>
<gene>
    <name evidence="26" type="ORF">ENT17_02920</name>
</gene>
<evidence type="ECO:0000256" key="14">
    <source>
        <dbReference type="ARBA" id="ARBA00023098"/>
    </source>
</evidence>
<evidence type="ECO:0000256" key="18">
    <source>
        <dbReference type="ARBA" id="ARBA00029893"/>
    </source>
</evidence>
<feature type="transmembrane region" description="Helical" evidence="25">
    <location>
        <begin position="125"/>
        <end position="142"/>
    </location>
</feature>
<evidence type="ECO:0000256" key="12">
    <source>
        <dbReference type="ARBA" id="ARBA00022695"/>
    </source>
</evidence>
<keyword evidence="16" id="KW-0594">Phospholipid biosynthesis</keyword>
<evidence type="ECO:0000256" key="7">
    <source>
        <dbReference type="ARBA" id="ARBA00019373"/>
    </source>
</evidence>
<comment type="pathway">
    <text evidence="4">Lipid metabolism.</text>
</comment>
<evidence type="ECO:0000256" key="20">
    <source>
        <dbReference type="ARBA" id="ARBA00032253"/>
    </source>
</evidence>
<feature type="transmembrane region" description="Helical" evidence="25">
    <location>
        <begin position="53"/>
        <end position="86"/>
    </location>
</feature>
<keyword evidence="11 25" id="KW-0812">Transmembrane</keyword>
<dbReference type="EC" id="2.7.7.41" evidence="6"/>
<organism evidence="26">
    <name type="scientific">Bellilinea caldifistulae</name>
    <dbReference type="NCBI Taxonomy" id="360411"/>
    <lineage>
        <taxon>Bacteria</taxon>
        <taxon>Bacillati</taxon>
        <taxon>Chloroflexota</taxon>
        <taxon>Anaerolineae</taxon>
        <taxon>Anaerolineales</taxon>
        <taxon>Anaerolineaceae</taxon>
        <taxon>Bellilinea</taxon>
    </lineage>
</organism>
<keyword evidence="10" id="KW-0808">Transferase</keyword>
<dbReference type="EMBL" id="DSXR01000039">
    <property type="protein sequence ID" value="HGS86550.1"/>
    <property type="molecule type" value="Genomic_DNA"/>
</dbReference>
<evidence type="ECO:0000256" key="6">
    <source>
        <dbReference type="ARBA" id="ARBA00012487"/>
    </source>
</evidence>
<evidence type="ECO:0000256" key="22">
    <source>
        <dbReference type="ARBA" id="ARBA00032743"/>
    </source>
</evidence>
<evidence type="ECO:0000256" key="9">
    <source>
        <dbReference type="ARBA" id="ARBA00022516"/>
    </source>
</evidence>
<dbReference type="GO" id="GO:0016024">
    <property type="term" value="P:CDP-diacylglycerol biosynthetic process"/>
    <property type="evidence" value="ECO:0007669"/>
    <property type="project" value="TreeGrafter"/>
</dbReference>
<comment type="similarity">
    <text evidence="5">Belongs to the CDS family.</text>
</comment>
<feature type="transmembrane region" description="Helical" evidence="25">
    <location>
        <begin position="180"/>
        <end position="201"/>
    </location>
</feature>
<feature type="compositionally biased region" description="Polar residues" evidence="24">
    <location>
        <begin position="1"/>
        <end position="28"/>
    </location>
</feature>
<feature type="transmembrane region" description="Helical" evidence="25">
    <location>
        <begin position="222"/>
        <end position="241"/>
    </location>
</feature>
<comment type="caution">
    <text evidence="26">The sequence shown here is derived from an EMBL/GenBank/DDBJ whole genome shotgun (WGS) entry which is preliminary data.</text>
</comment>
<evidence type="ECO:0000256" key="2">
    <source>
        <dbReference type="ARBA" id="ARBA00004651"/>
    </source>
</evidence>
<keyword evidence="17" id="KW-1208">Phospholipid metabolism</keyword>
<evidence type="ECO:0000256" key="25">
    <source>
        <dbReference type="SAM" id="Phobius"/>
    </source>
</evidence>
<evidence type="ECO:0000256" key="3">
    <source>
        <dbReference type="ARBA" id="ARBA00005119"/>
    </source>
</evidence>
<protein>
    <recommendedName>
        <fullName evidence="7">Phosphatidate cytidylyltransferase</fullName>
        <ecNumber evidence="6">2.7.7.41</ecNumber>
    </recommendedName>
    <alternativeName>
        <fullName evidence="20">CDP-DAG synthase</fullName>
    </alternativeName>
    <alternativeName>
        <fullName evidence="22">CDP-DG synthase</fullName>
    </alternativeName>
    <alternativeName>
        <fullName evidence="18">CDP-diacylglycerol synthase</fullName>
    </alternativeName>
    <alternativeName>
        <fullName evidence="21">CDP-diglyceride pyrophosphorylase</fullName>
    </alternativeName>
    <alternativeName>
        <fullName evidence="23">CDP-diglyceride synthase</fullName>
    </alternativeName>
    <alternativeName>
        <fullName evidence="19">CTP:phosphatidate cytidylyltransferase</fullName>
    </alternativeName>
</protein>
<reference evidence="26" key="1">
    <citation type="journal article" date="2020" name="mSystems">
        <title>Genome- and Community-Level Interaction Insights into Carbon Utilization and Element Cycling Functions of Hydrothermarchaeota in Hydrothermal Sediment.</title>
        <authorList>
            <person name="Zhou Z."/>
            <person name="Liu Y."/>
            <person name="Xu W."/>
            <person name="Pan J."/>
            <person name="Luo Z.H."/>
            <person name="Li M."/>
        </authorList>
    </citation>
    <scope>NUCLEOTIDE SEQUENCE [LARGE SCALE GENOMIC DNA]</scope>
    <source>
        <strain evidence="26">SpSt-556</strain>
    </source>
</reference>
<evidence type="ECO:0000256" key="10">
    <source>
        <dbReference type="ARBA" id="ARBA00022679"/>
    </source>
</evidence>
<dbReference type="GO" id="GO:0005886">
    <property type="term" value="C:plasma membrane"/>
    <property type="evidence" value="ECO:0007669"/>
    <property type="project" value="UniProtKB-SubCell"/>
</dbReference>
<comment type="catalytic activity">
    <reaction evidence="1">
        <text>a 1,2-diacyl-sn-glycero-3-phosphate + CTP + H(+) = a CDP-1,2-diacyl-sn-glycerol + diphosphate</text>
        <dbReference type="Rhea" id="RHEA:16229"/>
        <dbReference type="ChEBI" id="CHEBI:15378"/>
        <dbReference type="ChEBI" id="CHEBI:33019"/>
        <dbReference type="ChEBI" id="CHEBI:37563"/>
        <dbReference type="ChEBI" id="CHEBI:58332"/>
        <dbReference type="ChEBI" id="CHEBI:58608"/>
        <dbReference type="EC" id="2.7.7.41"/>
    </reaction>
</comment>
<keyword evidence="8" id="KW-1003">Cell membrane</keyword>
<evidence type="ECO:0000256" key="23">
    <source>
        <dbReference type="ARBA" id="ARBA00033406"/>
    </source>
</evidence>
<keyword evidence="9" id="KW-0444">Lipid biosynthesis</keyword>
<evidence type="ECO:0000256" key="21">
    <source>
        <dbReference type="ARBA" id="ARBA00032396"/>
    </source>
</evidence>
<evidence type="ECO:0000313" key="26">
    <source>
        <dbReference type="EMBL" id="HGS86550.1"/>
    </source>
</evidence>
<dbReference type="PANTHER" id="PTHR46382">
    <property type="entry name" value="PHOSPHATIDATE CYTIDYLYLTRANSFERASE"/>
    <property type="match status" value="1"/>
</dbReference>
<evidence type="ECO:0000256" key="5">
    <source>
        <dbReference type="ARBA" id="ARBA00010185"/>
    </source>
</evidence>
<evidence type="ECO:0000256" key="19">
    <source>
        <dbReference type="ARBA" id="ARBA00031825"/>
    </source>
</evidence>
<evidence type="ECO:0000256" key="15">
    <source>
        <dbReference type="ARBA" id="ARBA00023136"/>
    </source>
</evidence>
<dbReference type="Pfam" id="PF01148">
    <property type="entry name" value="CTP_transf_1"/>
    <property type="match status" value="1"/>
</dbReference>
<evidence type="ECO:0000256" key="16">
    <source>
        <dbReference type="ARBA" id="ARBA00023209"/>
    </source>
</evidence>
<sequence length="315" mass="34038">MQNGTSPKPSGLTSTAKSFSKPYKNTASGKEDLENSPIRSVAESSGVTLRSRLVVAIVLILVGVTFVSLGGLTYAAFISLLLAIAAWEYWRLFSQGGYFPSAVMLLGGTLVLAFSRFYWGFQYSDLLLAVLILLSMAAHIFTCQHGCTTAGMDFTITLTGILYIGWMGSYLISLRFLPDGLWWVMLTIPTIAVGDAGAFFIGRTFGKTPLAPRISPNKTREGYLGGLLFSVVGGVLFALLWGLRSPLITPLHGLILGLALGALTPLGDLGESMLKRQFNIKDSGKLLAGHGGVLDRLDSWLWGAAIGYYLILWLW</sequence>
<accession>A0A7C4Q290</accession>
<feature type="region of interest" description="Disordered" evidence="24">
    <location>
        <begin position="1"/>
        <end position="32"/>
    </location>
</feature>
<evidence type="ECO:0000256" key="4">
    <source>
        <dbReference type="ARBA" id="ARBA00005189"/>
    </source>
</evidence>
<proteinExistence type="inferred from homology"/>
<evidence type="ECO:0000256" key="13">
    <source>
        <dbReference type="ARBA" id="ARBA00022989"/>
    </source>
</evidence>
<comment type="pathway">
    <text evidence="3">Phospholipid metabolism; CDP-diacylglycerol biosynthesis; CDP-diacylglycerol from sn-glycerol 3-phosphate: step 3/3.</text>
</comment>
<feature type="transmembrane region" description="Helical" evidence="25">
    <location>
        <begin position="98"/>
        <end position="119"/>
    </location>
</feature>
<dbReference type="GO" id="GO:0004605">
    <property type="term" value="F:phosphatidate cytidylyltransferase activity"/>
    <property type="evidence" value="ECO:0007669"/>
    <property type="project" value="UniProtKB-EC"/>
</dbReference>
<feature type="transmembrane region" description="Helical" evidence="25">
    <location>
        <begin position="247"/>
        <end position="266"/>
    </location>
</feature>
<evidence type="ECO:0000256" key="8">
    <source>
        <dbReference type="ARBA" id="ARBA00022475"/>
    </source>
</evidence>
<evidence type="ECO:0000256" key="11">
    <source>
        <dbReference type="ARBA" id="ARBA00022692"/>
    </source>
</evidence>
<evidence type="ECO:0000256" key="24">
    <source>
        <dbReference type="SAM" id="MobiDB-lite"/>
    </source>
</evidence>
<keyword evidence="15 25" id="KW-0472">Membrane</keyword>
<evidence type="ECO:0000256" key="1">
    <source>
        <dbReference type="ARBA" id="ARBA00001698"/>
    </source>
</evidence>